<organism evidence="7 8">
    <name type="scientific">Lysobacter korlensis</name>
    <dbReference type="NCBI Taxonomy" id="553636"/>
    <lineage>
        <taxon>Bacteria</taxon>
        <taxon>Pseudomonadati</taxon>
        <taxon>Pseudomonadota</taxon>
        <taxon>Gammaproteobacteria</taxon>
        <taxon>Lysobacterales</taxon>
        <taxon>Lysobacteraceae</taxon>
        <taxon>Lysobacter</taxon>
    </lineage>
</organism>
<dbReference type="Gene3D" id="3.30.700.10">
    <property type="entry name" value="Glycoprotein, Type 4 Pilin"/>
    <property type="match status" value="1"/>
</dbReference>
<comment type="caution">
    <text evidence="7">The sequence shown here is derived from an EMBL/GenBank/DDBJ whole genome shotgun (WGS) entry which is preliminary data.</text>
</comment>
<dbReference type="PROSITE" id="PS00409">
    <property type="entry name" value="PROKAR_NTER_METHYL"/>
    <property type="match status" value="1"/>
</dbReference>
<evidence type="ECO:0000256" key="4">
    <source>
        <dbReference type="ARBA" id="ARBA00022989"/>
    </source>
</evidence>
<evidence type="ECO:0000256" key="6">
    <source>
        <dbReference type="SAM" id="Phobius"/>
    </source>
</evidence>
<protein>
    <submittedName>
        <fullName evidence="7">Type II secretion system protein</fullName>
    </submittedName>
</protein>
<sequence>MISAIHKALDAKRARLEEDEKGFTLIELLVVVLIIGILAAIAIPVFLSQQDSAKDGAAKSDLGSAKVAVISYVTTTNGTYPTTLAQLATEGFTPTAGVTVTIPTSSSAGVCIQAVSSTSNVFHITDTSGVTTGACP</sequence>
<dbReference type="PANTHER" id="PTHR30093">
    <property type="entry name" value="GENERAL SECRETION PATHWAY PROTEIN G"/>
    <property type="match status" value="1"/>
</dbReference>
<evidence type="ECO:0000256" key="2">
    <source>
        <dbReference type="ARBA" id="ARBA00022481"/>
    </source>
</evidence>
<evidence type="ECO:0000313" key="8">
    <source>
        <dbReference type="Proteomes" id="UP001589896"/>
    </source>
</evidence>
<evidence type="ECO:0000256" key="1">
    <source>
        <dbReference type="ARBA" id="ARBA00004167"/>
    </source>
</evidence>
<reference evidence="7 8" key="1">
    <citation type="submission" date="2024-09" db="EMBL/GenBank/DDBJ databases">
        <authorList>
            <person name="Sun Q."/>
            <person name="Mori K."/>
        </authorList>
    </citation>
    <scope>NUCLEOTIDE SEQUENCE [LARGE SCALE GENOMIC DNA]</scope>
    <source>
        <strain evidence="7 8">KCTC 23076</strain>
    </source>
</reference>
<dbReference type="Pfam" id="PF07963">
    <property type="entry name" value="N_methyl"/>
    <property type="match status" value="1"/>
</dbReference>
<dbReference type="NCBIfam" id="TIGR02532">
    <property type="entry name" value="IV_pilin_GFxxxE"/>
    <property type="match status" value="1"/>
</dbReference>
<keyword evidence="4 6" id="KW-1133">Transmembrane helix</keyword>
<accession>A0ABV6RVB3</accession>
<dbReference type="PANTHER" id="PTHR30093:SF44">
    <property type="entry name" value="TYPE II SECRETION SYSTEM CORE PROTEIN G"/>
    <property type="match status" value="1"/>
</dbReference>
<name>A0ABV6RVB3_9GAMM</name>
<proteinExistence type="predicted"/>
<feature type="transmembrane region" description="Helical" evidence="6">
    <location>
        <begin position="22"/>
        <end position="47"/>
    </location>
</feature>
<keyword evidence="5 6" id="KW-0472">Membrane</keyword>
<dbReference type="InterPro" id="IPR012902">
    <property type="entry name" value="N_methyl_site"/>
</dbReference>
<comment type="subcellular location">
    <subcellularLocation>
        <location evidence="1">Membrane</location>
        <topology evidence="1">Single-pass membrane protein</topology>
    </subcellularLocation>
</comment>
<dbReference type="SUPFAM" id="SSF54523">
    <property type="entry name" value="Pili subunits"/>
    <property type="match status" value="1"/>
</dbReference>
<keyword evidence="2" id="KW-0488">Methylation</keyword>
<evidence type="ECO:0000313" key="7">
    <source>
        <dbReference type="EMBL" id="MFC0680716.1"/>
    </source>
</evidence>
<gene>
    <name evidence="7" type="ORF">ACFFGH_23030</name>
</gene>
<dbReference type="Proteomes" id="UP001589896">
    <property type="component" value="Unassembled WGS sequence"/>
</dbReference>
<dbReference type="RefSeq" id="WP_386672714.1">
    <property type="nucleotide sequence ID" value="NZ_JBHLTG010000006.1"/>
</dbReference>
<dbReference type="InterPro" id="IPR045584">
    <property type="entry name" value="Pilin-like"/>
</dbReference>
<keyword evidence="3 6" id="KW-0812">Transmembrane</keyword>
<dbReference type="EMBL" id="JBHLTG010000006">
    <property type="protein sequence ID" value="MFC0680716.1"/>
    <property type="molecule type" value="Genomic_DNA"/>
</dbReference>
<evidence type="ECO:0000256" key="5">
    <source>
        <dbReference type="ARBA" id="ARBA00023136"/>
    </source>
</evidence>
<evidence type="ECO:0000256" key="3">
    <source>
        <dbReference type="ARBA" id="ARBA00022692"/>
    </source>
</evidence>
<keyword evidence="8" id="KW-1185">Reference proteome</keyword>